<name>A0A9X2DVX3_9BACI</name>
<dbReference type="EMBL" id="JAMBOL010000033">
    <property type="protein sequence ID" value="MCM3716263.1"/>
    <property type="molecule type" value="Genomic_DNA"/>
</dbReference>
<proteinExistence type="predicted"/>
<sequence>MEKYMGEGWYPKYGNHDVKIKLQWGRYKGEVFTSMGGNIAGASIINNIASSFEEGDITFKRTPENEKYIDFEDGERKYAYADCFKLFDGEDILRIDGHDKEEMKKIIVGIEIVNFQEEKF</sequence>
<evidence type="ECO:0000313" key="1">
    <source>
        <dbReference type="EMBL" id="MCM3716263.1"/>
    </source>
</evidence>
<reference evidence="1" key="1">
    <citation type="submission" date="2022-05" db="EMBL/GenBank/DDBJ databases">
        <title>Comparative Genomics of Spacecraft Associated Microbes.</title>
        <authorList>
            <person name="Tran M.T."/>
            <person name="Wright A."/>
            <person name="Seuylemezian A."/>
            <person name="Eisen J."/>
            <person name="Coil D."/>
        </authorList>
    </citation>
    <scope>NUCLEOTIDE SEQUENCE</scope>
    <source>
        <strain evidence="1">214.1.1</strain>
    </source>
</reference>
<gene>
    <name evidence="1" type="ORF">M3202_19655</name>
</gene>
<dbReference type="AlphaFoldDB" id="A0A9X2DVX3"/>
<dbReference type="InterPro" id="IPR035387">
    <property type="entry name" value="DUF5406"/>
</dbReference>
<dbReference type="Pfam" id="PF17400">
    <property type="entry name" value="DUF5406"/>
    <property type="match status" value="1"/>
</dbReference>
<comment type="caution">
    <text evidence="1">The sequence shown here is derived from an EMBL/GenBank/DDBJ whole genome shotgun (WGS) entry which is preliminary data.</text>
</comment>
<organism evidence="1 2">
    <name type="scientific">Halalkalibacter oceani</name>
    <dbReference type="NCBI Taxonomy" id="1653776"/>
    <lineage>
        <taxon>Bacteria</taxon>
        <taxon>Bacillati</taxon>
        <taxon>Bacillota</taxon>
        <taxon>Bacilli</taxon>
        <taxon>Bacillales</taxon>
        <taxon>Bacillaceae</taxon>
        <taxon>Halalkalibacter</taxon>
    </lineage>
</organism>
<dbReference type="RefSeq" id="WP_251224934.1">
    <property type="nucleotide sequence ID" value="NZ_JAMBOL010000033.1"/>
</dbReference>
<dbReference type="Proteomes" id="UP001139179">
    <property type="component" value="Unassembled WGS sequence"/>
</dbReference>
<accession>A0A9X2DVX3</accession>
<protein>
    <submittedName>
        <fullName evidence="1">DUF5406 domain-containing protein</fullName>
    </submittedName>
</protein>
<evidence type="ECO:0000313" key="2">
    <source>
        <dbReference type="Proteomes" id="UP001139179"/>
    </source>
</evidence>
<keyword evidence="2" id="KW-1185">Reference proteome</keyword>